<name>A0A8J5GQ68_ZINOF</name>
<protein>
    <submittedName>
        <fullName evidence="1">Uncharacterized protein</fullName>
    </submittedName>
</protein>
<proteinExistence type="predicted"/>
<sequence length="129" mass="13965">MYLDTNGPSMVVVHPVKYEADRQLRLVANRLNREGRGGGEMEETGLRWPWWAAASSAQLTAGIAWYRRGYCGSGASMPFKAFAIATLFVGAGSTAVRSALLAAGIRTVDDMKEVGAGLRRWMRTTPGAD</sequence>
<accession>A0A8J5GQ68</accession>
<evidence type="ECO:0000313" key="1">
    <source>
        <dbReference type="EMBL" id="KAG6510607.1"/>
    </source>
</evidence>
<dbReference type="Proteomes" id="UP000734854">
    <property type="component" value="Unassembled WGS sequence"/>
</dbReference>
<keyword evidence="2" id="KW-1185">Reference proteome</keyword>
<dbReference type="EMBL" id="JACMSC010000008">
    <property type="protein sequence ID" value="KAG6510607.1"/>
    <property type="molecule type" value="Genomic_DNA"/>
</dbReference>
<gene>
    <name evidence="1" type="ORF">ZIOFF_028632</name>
</gene>
<reference evidence="1 2" key="1">
    <citation type="submission" date="2020-08" db="EMBL/GenBank/DDBJ databases">
        <title>Plant Genome Project.</title>
        <authorList>
            <person name="Zhang R.-G."/>
        </authorList>
    </citation>
    <scope>NUCLEOTIDE SEQUENCE [LARGE SCALE GENOMIC DNA]</scope>
    <source>
        <tissue evidence="1">Rhizome</tissue>
    </source>
</reference>
<dbReference type="PANTHER" id="PTHR37744">
    <property type="entry name" value="STAR LIPID TRANSFER-LIKE PROTEIN"/>
    <property type="match status" value="1"/>
</dbReference>
<comment type="caution">
    <text evidence="1">The sequence shown here is derived from an EMBL/GenBank/DDBJ whole genome shotgun (WGS) entry which is preliminary data.</text>
</comment>
<organism evidence="1 2">
    <name type="scientific">Zingiber officinale</name>
    <name type="common">Ginger</name>
    <name type="synonym">Amomum zingiber</name>
    <dbReference type="NCBI Taxonomy" id="94328"/>
    <lineage>
        <taxon>Eukaryota</taxon>
        <taxon>Viridiplantae</taxon>
        <taxon>Streptophyta</taxon>
        <taxon>Embryophyta</taxon>
        <taxon>Tracheophyta</taxon>
        <taxon>Spermatophyta</taxon>
        <taxon>Magnoliopsida</taxon>
        <taxon>Liliopsida</taxon>
        <taxon>Zingiberales</taxon>
        <taxon>Zingiberaceae</taxon>
        <taxon>Zingiber</taxon>
    </lineage>
</organism>
<dbReference type="AlphaFoldDB" id="A0A8J5GQ68"/>
<dbReference type="PANTHER" id="PTHR37744:SF1">
    <property type="entry name" value="STAR LIPID TRANSFER-LIKE PROTEIN"/>
    <property type="match status" value="1"/>
</dbReference>
<evidence type="ECO:0000313" key="2">
    <source>
        <dbReference type="Proteomes" id="UP000734854"/>
    </source>
</evidence>